<dbReference type="GO" id="GO:0042597">
    <property type="term" value="C:periplasmic space"/>
    <property type="evidence" value="ECO:0007669"/>
    <property type="project" value="UniProtKB-ARBA"/>
</dbReference>
<comment type="similarity">
    <text evidence="2">Belongs to the bacterial solute-binding protein 5 family.</text>
</comment>
<dbReference type="GO" id="GO:0030313">
    <property type="term" value="C:cell envelope"/>
    <property type="evidence" value="ECO:0007669"/>
    <property type="project" value="UniProtKB-SubCell"/>
</dbReference>
<keyword evidence="8" id="KW-1185">Reference proteome</keyword>
<evidence type="ECO:0000313" key="8">
    <source>
        <dbReference type="Proteomes" id="UP000263377"/>
    </source>
</evidence>
<dbReference type="SUPFAM" id="SSF53850">
    <property type="entry name" value="Periplasmic binding protein-like II"/>
    <property type="match status" value="1"/>
</dbReference>
<sequence length="570" mass="61953">MMPSTTVSQTSSARVPVVRVRYGTLLQFVPPRRTRLVKTSAERLAVLGCAGLVAVSVAGCGSVTDVVKGDSGKSITMGTSQLTGVLDPAAAYDSGSWLLLRNTFQSLLTFQAAASAPSPDAAQSCEFTSAEATEYHCTLKPGLKFSNGHPMTAQDVVFSIERTKKINDQNGPVELLDSIKSVEAKGDNEVLFHLSAPDATLPAKLASPAGAIVDHQVYPADKVVPNDKLIGSGPYRIDSVENLNGGKQLGKVVLSANDKYGGEAKLRNNKFTVRYFDKAEDLKTALDKSEIDLTDNSLEPNTAAQVRSDQQGGKADLQVTEGDSNDTRSLVLNTKDPLMSNVAVRQAVAQMMDRKALARDVFARTVQALYSMVPAGLPGHTTAFFDRYGDQDVNKAKKILADAKVQTPVKFTLTWSRSRAGSNEAETLKKQLETGGLFQVTLAQEPDWDSYRKGWAESKYQAYIIGWFADYPDPDNYLAPLLINGGAYHHGWDDPRISGRLVPEGLKQTDRSAAAGTYAQIQQIEAENVPLIPLYQNKSFFAARSYVTGVESTVDTTGYFRFWEISRTNK</sequence>
<dbReference type="AlphaFoldDB" id="A0A372ZTH0"/>
<evidence type="ECO:0000259" key="6">
    <source>
        <dbReference type="Pfam" id="PF00496"/>
    </source>
</evidence>
<comment type="subcellular location">
    <subcellularLocation>
        <location evidence="1">Cell envelope</location>
    </subcellularLocation>
</comment>
<evidence type="ECO:0000256" key="2">
    <source>
        <dbReference type="ARBA" id="ARBA00005695"/>
    </source>
</evidence>
<dbReference type="EMBL" id="QVIG01000001">
    <property type="protein sequence ID" value="RGD58772.1"/>
    <property type="molecule type" value="Genomic_DNA"/>
</dbReference>
<dbReference type="PIRSF" id="PIRSF002741">
    <property type="entry name" value="MppA"/>
    <property type="match status" value="1"/>
</dbReference>
<dbReference type="GO" id="GO:0015833">
    <property type="term" value="P:peptide transport"/>
    <property type="evidence" value="ECO:0007669"/>
    <property type="project" value="TreeGrafter"/>
</dbReference>
<dbReference type="GO" id="GO:1904680">
    <property type="term" value="F:peptide transmembrane transporter activity"/>
    <property type="evidence" value="ECO:0007669"/>
    <property type="project" value="TreeGrafter"/>
</dbReference>
<gene>
    <name evidence="7" type="ORF">DR950_14160</name>
</gene>
<dbReference type="GO" id="GO:0043190">
    <property type="term" value="C:ATP-binding cassette (ABC) transporter complex"/>
    <property type="evidence" value="ECO:0007669"/>
    <property type="project" value="InterPro"/>
</dbReference>
<keyword evidence="3" id="KW-0813">Transport</keyword>
<reference evidence="7 8" key="1">
    <citation type="submission" date="2018-08" db="EMBL/GenBank/DDBJ databases">
        <title>Diversity &amp; Physiological Properties of Lignin-Decomposing Actinobacteria from Soil.</title>
        <authorList>
            <person name="Roh S.G."/>
            <person name="Kim S.B."/>
        </authorList>
    </citation>
    <scope>NUCLEOTIDE SEQUENCE [LARGE SCALE GENOMIC DNA]</scope>
    <source>
        <strain evidence="7 8">MMS17-GH009</strain>
    </source>
</reference>
<accession>A0A372ZTH0</accession>
<organism evidence="7 8">
    <name type="scientific">Kitasatospora xanthocidica</name>
    <dbReference type="NCBI Taxonomy" id="83382"/>
    <lineage>
        <taxon>Bacteria</taxon>
        <taxon>Bacillati</taxon>
        <taxon>Actinomycetota</taxon>
        <taxon>Actinomycetes</taxon>
        <taxon>Kitasatosporales</taxon>
        <taxon>Streptomycetaceae</taxon>
        <taxon>Kitasatospora</taxon>
    </lineage>
</organism>
<dbReference type="Gene3D" id="3.40.190.10">
    <property type="entry name" value="Periplasmic binding protein-like II"/>
    <property type="match status" value="1"/>
</dbReference>
<dbReference type="InterPro" id="IPR039424">
    <property type="entry name" value="SBP_5"/>
</dbReference>
<dbReference type="PANTHER" id="PTHR30290">
    <property type="entry name" value="PERIPLASMIC BINDING COMPONENT OF ABC TRANSPORTER"/>
    <property type="match status" value="1"/>
</dbReference>
<proteinExistence type="inferred from homology"/>
<feature type="domain" description="Solute-binding protein family 5" evidence="6">
    <location>
        <begin position="117"/>
        <end position="487"/>
    </location>
</feature>
<dbReference type="Gene3D" id="3.10.105.10">
    <property type="entry name" value="Dipeptide-binding Protein, Domain 3"/>
    <property type="match status" value="1"/>
</dbReference>
<dbReference type="InterPro" id="IPR000914">
    <property type="entry name" value="SBP_5_dom"/>
</dbReference>
<keyword evidence="4" id="KW-0732">Signal</keyword>
<feature type="region of interest" description="Disordered" evidence="5">
    <location>
        <begin position="303"/>
        <end position="323"/>
    </location>
</feature>
<protein>
    <submittedName>
        <fullName evidence="7">Peptide-binding protein</fullName>
    </submittedName>
</protein>
<dbReference type="Pfam" id="PF00496">
    <property type="entry name" value="SBP_bac_5"/>
    <property type="match status" value="1"/>
</dbReference>
<evidence type="ECO:0000256" key="4">
    <source>
        <dbReference type="ARBA" id="ARBA00022729"/>
    </source>
</evidence>
<dbReference type="Proteomes" id="UP000263377">
    <property type="component" value="Unassembled WGS sequence"/>
</dbReference>
<evidence type="ECO:0000313" key="7">
    <source>
        <dbReference type="EMBL" id="RGD58772.1"/>
    </source>
</evidence>
<dbReference type="InterPro" id="IPR030678">
    <property type="entry name" value="Peptide/Ni-bd"/>
</dbReference>
<evidence type="ECO:0000256" key="1">
    <source>
        <dbReference type="ARBA" id="ARBA00004196"/>
    </source>
</evidence>
<evidence type="ECO:0000256" key="3">
    <source>
        <dbReference type="ARBA" id="ARBA00022448"/>
    </source>
</evidence>
<comment type="caution">
    <text evidence="7">The sequence shown here is derived from an EMBL/GenBank/DDBJ whole genome shotgun (WGS) entry which is preliminary data.</text>
</comment>
<evidence type="ECO:0000256" key="5">
    <source>
        <dbReference type="SAM" id="MobiDB-lite"/>
    </source>
</evidence>
<name>A0A372ZTH0_9ACTN</name>
<dbReference type="PANTHER" id="PTHR30290:SF10">
    <property type="entry name" value="PERIPLASMIC OLIGOPEPTIDE-BINDING PROTEIN-RELATED"/>
    <property type="match status" value="1"/>
</dbReference>